<dbReference type="PATRIC" id="fig|93466.3.peg.925"/>
<dbReference type="AlphaFoldDB" id="A0A172T2Q7"/>
<reference evidence="1 2" key="1">
    <citation type="submission" date="2014-08" db="EMBL/GenBank/DDBJ databases">
        <title>Fervidobacterium pennivorans DYC genome.</title>
        <authorList>
            <person name="Wushke S."/>
        </authorList>
    </citation>
    <scope>NUCLEOTIDE SEQUENCE [LARGE SCALE GENOMIC DNA]</scope>
    <source>
        <strain evidence="1 2">DYC</strain>
    </source>
</reference>
<organism evidence="1 2">
    <name type="scientific">Fervidobacterium pennivorans</name>
    <dbReference type="NCBI Taxonomy" id="93466"/>
    <lineage>
        <taxon>Bacteria</taxon>
        <taxon>Thermotogati</taxon>
        <taxon>Thermotogota</taxon>
        <taxon>Thermotogae</taxon>
        <taxon>Thermotogales</taxon>
        <taxon>Fervidobacteriaceae</taxon>
        <taxon>Fervidobacterium</taxon>
    </lineage>
</organism>
<dbReference type="SUPFAM" id="SSF53850">
    <property type="entry name" value="Periplasmic binding protein-like II"/>
    <property type="match status" value="1"/>
</dbReference>
<evidence type="ECO:0000313" key="1">
    <source>
        <dbReference type="EMBL" id="ANE41289.1"/>
    </source>
</evidence>
<accession>A0A172T2Q7</accession>
<dbReference type="Gene3D" id="3.40.190.10">
    <property type="entry name" value="Periplasmic binding protein-like II"/>
    <property type="match status" value="1"/>
</dbReference>
<name>A0A172T2Q7_FERPE</name>
<evidence type="ECO:0000313" key="2">
    <source>
        <dbReference type="Proteomes" id="UP000077096"/>
    </source>
</evidence>
<gene>
    <name evidence="1" type="ORF">JM64_04320</name>
</gene>
<protein>
    <submittedName>
        <fullName evidence="1">ABC transporter substrate-binding protein</fullName>
    </submittedName>
</protein>
<dbReference type="PANTHER" id="PTHR43649:SF12">
    <property type="entry name" value="DIACETYLCHITOBIOSE BINDING PROTEIN DASA"/>
    <property type="match status" value="1"/>
</dbReference>
<dbReference type="EMBL" id="CP011393">
    <property type="protein sequence ID" value="ANE41289.1"/>
    <property type="molecule type" value="Genomic_DNA"/>
</dbReference>
<dbReference type="InterPro" id="IPR050490">
    <property type="entry name" value="Bact_solute-bd_prot1"/>
</dbReference>
<sequence>MRKSFWLIMVLLVLSASIFGKVTITAAVWSWDLEKYKKIAAEFTKIYPDIEVQFVVNEPDVNGFLTAQVAAKKPLPDVVVQSWEALPYPVSQGWIYPVDEFLKNDPDIRYVPKALKEAFMYNNKTYALPERLHFQGIYINLDLLRKLNLTKPPYEWSVEQFKLYLRKSTTKEYSGINHLWDFDNVMAAVLNKDTTYWSFNPTKWEFDLVNGGWLPAIKLQKELKSIPGLVSDDLKNDELRNKGEMDDYQKKFGKDADAFRESKVLTGLHGTWDWSWIRTLPWKFDFYPLPLDPKIGLRFPVHVNYAFMTSTTKYPKEAFLFLKFLTYDPRGVIARLKIDNANGIENGWNIDWFIPATMHPDVVSYFDSLKIPDGVKWLLKKLDKAVRVDMWKTVPGWDQATWDVIFPVSEKVRRGEVQPEVVAAETQEKANKIIKEAWVEFSKKLAEIEKKFPELRKQIEGK</sequence>
<dbReference type="InterPro" id="IPR006059">
    <property type="entry name" value="SBP"/>
</dbReference>
<dbReference type="Proteomes" id="UP000077096">
    <property type="component" value="Chromosome"/>
</dbReference>
<dbReference type="KEGG" id="fng:JM64_04320"/>
<dbReference type="OrthoDB" id="2086684at2"/>
<dbReference type="PANTHER" id="PTHR43649">
    <property type="entry name" value="ARABINOSE-BINDING PROTEIN-RELATED"/>
    <property type="match status" value="1"/>
</dbReference>
<dbReference type="Pfam" id="PF01547">
    <property type="entry name" value="SBP_bac_1"/>
    <property type="match status" value="1"/>
</dbReference>
<proteinExistence type="predicted"/>